<dbReference type="AlphaFoldDB" id="A0A8T0H7L1"/>
<protein>
    <submittedName>
        <fullName evidence="2">Uncharacterized protein</fullName>
    </submittedName>
</protein>
<comment type="caution">
    <text evidence="2">The sequence shown here is derived from an EMBL/GenBank/DDBJ whole genome shotgun (WGS) entry which is preliminary data.</text>
</comment>
<organism evidence="2 3">
    <name type="scientific">Ceratodon purpureus</name>
    <name type="common">Fire moss</name>
    <name type="synonym">Dicranum purpureum</name>
    <dbReference type="NCBI Taxonomy" id="3225"/>
    <lineage>
        <taxon>Eukaryota</taxon>
        <taxon>Viridiplantae</taxon>
        <taxon>Streptophyta</taxon>
        <taxon>Embryophyta</taxon>
        <taxon>Bryophyta</taxon>
        <taxon>Bryophytina</taxon>
        <taxon>Bryopsida</taxon>
        <taxon>Dicranidae</taxon>
        <taxon>Pseudoditrichales</taxon>
        <taxon>Ditrichaceae</taxon>
        <taxon>Ceratodon</taxon>
    </lineage>
</organism>
<evidence type="ECO:0000256" key="1">
    <source>
        <dbReference type="SAM" id="MobiDB-lite"/>
    </source>
</evidence>
<proteinExistence type="predicted"/>
<keyword evidence="3" id="KW-1185">Reference proteome</keyword>
<sequence>PVHFAVRSGAEVGKGAGEGRHPAPFLHQGTHGSHLMSTHSTTFKRTHTQQIPKCTQNAAILTNPQTISDKENPKLCPVELKPRKPSKVVWRGGTRVRDPTFPDAIGGQICPGCVLLDLWVLVKVFGMIWAPKGECNGSQDSA</sequence>
<feature type="non-terminal residue" evidence="2">
    <location>
        <position position="1"/>
    </location>
</feature>
<dbReference type="Proteomes" id="UP000822688">
    <property type="component" value="Chromosome 7"/>
</dbReference>
<feature type="region of interest" description="Disordered" evidence="1">
    <location>
        <begin position="1"/>
        <end position="38"/>
    </location>
</feature>
<evidence type="ECO:0000313" key="2">
    <source>
        <dbReference type="EMBL" id="KAG0566677.1"/>
    </source>
</evidence>
<evidence type="ECO:0000313" key="3">
    <source>
        <dbReference type="Proteomes" id="UP000822688"/>
    </source>
</evidence>
<dbReference type="EMBL" id="CM026428">
    <property type="protein sequence ID" value="KAG0566677.1"/>
    <property type="molecule type" value="Genomic_DNA"/>
</dbReference>
<accession>A0A8T0H7L1</accession>
<gene>
    <name evidence="2" type="ORF">KC19_7G080900</name>
</gene>
<reference evidence="2" key="1">
    <citation type="submission" date="2020-06" db="EMBL/GenBank/DDBJ databases">
        <title>WGS assembly of Ceratodon purpureus strain R40.</title>
        <authorList>
            <person name="Carey S.B."/>
            <person name="Jenkins J."/>
            <person name="Shu S."/>
            <person name="Lovell J.T."/>
            <person name="Sreedasyam A."/>
            <person name="Maumus F."/>
            <person name="Tiley G.P."/>
            <person name="Fernandez-Pozo N."/>
            <person name="Barry K."/>
            <person name="Chen C."/>
            <person name="Wang M."/>
            <person name="Lipzen A."/>
            <person name="Daum C."/>
            <person name="Saski C.A."/>
            <person name="Payton A.C."/>
            <person name="Mcbreen J.C."/>
            <person name="Conrad R.E."/>
            <person name="Kollar L.M."/>
            <person name="Olsson S."/>
            <person name="Huttunen S."/>
            <person name="Landis J.B."/>
            <person name="Wickett N.J."/>
            <person name="Johnson M.G."/>
            <person name="Rensing S.A."/>
            <person name="Grimwood J."/>
            <person name="Schmutz J."/>
            <person name="Mcdaniel S.F."/>
        </authorList>
    </citation>
    <scope>NUCLEOTIDE SEQUENCE</scope>
    <source>
        <strain evidence="2">R40</strain>
    </source>
</reference>
<name>A0A8T0H7L1_CERPU</name>